<organism evidence="5 6">
    <name type="scientific">Effrenium voratum</name>
    <dbReference type="NCBI Taxonomy" id="2562239"/>
    <lineage>
        <taxon>Eukaryota</taxon>
        <taxon>Sar</taxon>
        <taxon>Alveolata</taxon>
        <taxon>Dinophyceae</taxon>
        <taxon>Suessiales</taxon>
        <taxon>Symbiodiniaceae</taxon>
        <taxon>Effrenium</taxon>
    </lineage>
</organism>
<keyword evidence="2" id="KW-0150">Chloroplast</keyword>
<comment type="caution">
    <text evidence="5">The sequence shown here is derived from an EMBL/GenBank/DDBJ whole genome shotgun (WGS) entry which is preliminary data.</text>
</comment>
<dbReference type="GO" id="GO:0015031">
    <property type="term" value="P:protein transport"/>
    <property type="evidence" value="ECO:0007669"/>
    <property type="project" value="InterPro"/>
</dbReference>
<dbReference type="Pfam" id="PF04278">
    <property type="entry name" value="Tic22"/>
    <property type="match status" value="1"/>
</dbReference>
<dbReference type="Proteomes" id="UP001178507">
    <property type="component" value="Unassembled WGS sequence"/>
</dbReference>
<evidence type="ECO:0000256" key="4">
    <source>
        <dbReference type="SAM" id="Phobius"/>
    </source>
</evidence>
<keyword evidence="4" id="KW-0812">Transmembrane</keyword>
<gene>
    <name evidence="5" type="ORF">EVOR1521_LOCUS8879</name>
</gene>
<dbReference type="EMBL" id="CAUJNA010000779">
    <property type="protein sequence ID" value="CAJ1381089.1"/>
    <property type="molecule type" value="Genomic_DNA"/>
</dbReference>
<dbReference type="Gene3D" id="3.40.1350.100">
    <property type="match status" value="1"/>
</dbReference>
<protein>
    <submittedName>
        <fullName evidence="5">Uncharacterized protein</fullName>
    </submittedName>
</protein>
<keyword evidence="4" id="KW-1133">Transmembrane helix</keyword>
<evidence type="ECO:0000313" key="5">
    <source>
        <dbReference type="EMBL" id="CAJ1381089.1"/>
    </source>
</evidence>
<evidence type="ECO:0000256" key="3">
    <source>
        <dbReference type="ARBA" id="ARBA00022640"/>
    </source>
</evidence>
<keyword evidence="4" id="KW-0472">Membrane</keyword>
<evidence type="ECO:0000256" key="1">
    <source>
        <dbReference type="ARBA" id="ARBA00004229"/>
    </source>
</evidence>
<proteinExistence type="predicted"/>
<evidence type="ECO:0000256" key="2">
    <source>
        <dbReference type="ARBA" id="ARBA00022528"/>
    </source>
</evidence>
<comment type="subcellular location">
    <subcellularLocation>
        <location evidence="1">Plastid</location>
        <location evidence="1">Chloroplast</location>
    </subcellularLocation>
</comment>
<reference evidence="5" key="1">
    <citation type="submission" date="2023-08" db="EMBL/GenBank/DDBJ databases">
        <authorList>
            <person name="Chen Y."/>
            <person name="Shah S."/>
            <person name="Dougan E. K."/>
            <person name="Thang M."/>
            <person name="Chan C."/>
        </authorList>
    </citation>
    <scope>NUCLEOTIDE SEQUENCE</scope>
</reference>
<sequence length="324" mass="35105">MDPRRFRTLLAAALCAGGLCFSLPRRSIAAASIAASVAGPARWARALAPGAKEAALPAKLERFFGLVPVYAVTDPGGAPVLEKSPQGPIGRFFLDDAAASEALRRLKSDGEGKLEVRRLSLSEVFVPLILTGDPKELGGRFFLVPIASEAAAAARRLQVEEQTLLAEVPLFLCPALEVEREAEVRVPTFLQEKDLLEAMRRARVEDGEVVVTTLQRVAADLSQNSESAAGQLLAVSDLNEIGLGRFFFAFILLGVCLFWKSAMFADPQSAAEMLFSLMNGDSIHDAFKEVRSVGGILLQAYLYLFVFLAIYVPWPKRDGPGSRR</sequence>
<name>A0AA36MUS7_9DINO</name>
<keyword evidence="6" id="KW-1185">Reference proteome</keyword>
<feature type="transmembrane region" description="Helical" evidence="4">
    <location>
        <begin position="296"/>
        <end position="314"/>
    </location>
</feature>
<keyword evidence="3" id="KW-0934">Plastid</keyword>
<dbReference type="InterPro" id="IPR007378">
    <property type="entry name" value="Tic22-like"/>
</dbReference>
<accession>A0AA36MUS7</accession>
<dbReference type="GO" id="GO:0009507">
    <property type="term" value="C:chloroplast"/>
    <property type="evidence" value="ECO:0007669"/>
    <property type="project" value="UniProtKB-SubCell"/>
</dbReference>
<feature type="transmembrane region" description="Helical" evidence="4">
    <location>
        <begin position="241"/>
        <end position="259"/>
    </location>
</feature>
<dbReference type="AlphaFoldDB" id="A0AA36MUS7"/>
<evidence type="ECO:0000313" key="6">
    <source>
        <dbReference type="Proteomes" id="UP001178507"/>
    </source>
</evidence>